<dbReference type="AlphaFoldDB" id="A0A1I2VQ24"/>
<reference evidence="5" key="1">
    <citation type="submission" date="2016-10" db="EMBL/GenBank/DDBJ databases">
        <authorList>
            <person name="Varghese N."/>
            <person name="Submissions S."/>
        </authorList>
    </citation>
    <scope>NUCLEOTIDE SEQUENCE [LARGE SCALE GENOMIC DNA]</scope>
    <source>
        <strain evidence="5">DSM 17038</strain>
    </source>
</reference>
<evidence type="ECO:0000259" key="3">
    <source>
        <dbReference type="SMART" id="SM00646"/>
    </source>
</evidence>
<dbReference type="EMBL" id="FOOX01000011">
    <property type="protein sequence ID" value="SFG89586.1"/>
    <property type="molecule type" value="Genomic_DNA"/>
</dbReference>
<keyword evidence="5" id="KW-1185">Reference proteome</keyword>
<evidence type="ECO:0000256" key="1">
    <source>
        <dbReference type="ARBA" id="ARBA00022801"/>
    </source>
</evidence>
<dbReference type="GO" id="GO:0009253">
    <property type="term" value="P:peptidoglycan catabolic process"/>
    <property type="evidence" value="ECO:0007669"/>
    <property type="project" value="InterPro"/>
</dbReference>
<dbReference type="GO" id="GO:0008745">
    <property type="term" value="F:N-acetylmuramoyl-L-alanine amidase activity"/>
    <property type="evidence" value="ECO:0007669"/>
    <property type="project" value="InterPro"/>
</dbReference>
<organism evidence="4 5">
    <name type="scientific">Desulfotruncus arcticus DSM 17038</name>
    <dbReference type="NCBI Taxonomy" id="1121424"/>
    <lineage>
        <taxon>Bacteria</taxon>
        <taxon>Bacillati</taxon>
        <taxon>Bacillota</taxon>
        <taxon>Clostridia</taxon>
        <taxon>Eubacteriales</taxon>
        <taxon>Desulfallaceae</taxon>
        <taxon>Desulfotruncus</taxon>
    </lineage>
</organism>
<gene>
    <name evidence="4" type="ORF">SAMN05660649_03062</name>
</gene>
<dbReference type="Pfam" id="PF01520">
    <property type="entry name" value="Amidase_3"/>
    <property type="match status" value="1"/>
</dbReference>
<dbReference type="SUPFAM" id="SSF53187">
    <property type="entry name" value="Zn-dependent exopeptidases"/>
    <property type="match status" value="1"/>
</dbReference>
<evidence type="ECO:0000256" key="2">
    <source>
        <dbReference type="SAM" id="SignalP"/>
    </source>
</evidence>
<evidence type="ECO:0000313" key="4">
    <source>
        <dbReference type="EMBL" id="SFG89586.1"/>
    </source>
</evidence>
<protein>
    <submittedName>
        <fullName evidence="4">N-acetylmuramoyl-L-alanine amidase</fullName>
    </submittedName>
</protein>
<dbReference type="InterPro" id="IPR050695">
    <property type="entry name" value="N-acetylmuramoyl_amidase_3"/>
</dbReference>
<dbReference type="RefSeq" id="WP_092472245.1">
    <property type="nucleotide sequence ID" value="NZ_FOOX01000011.1"/>
</dbReference>
<dbReference type="STRING" id="341036.SAMN05660649_03062"/>
<accession>A0A1I2VQ24</accession>
<dbReference type="InterPro" id="IPR002508">
    <property type="entry name" value="MurNAc-LAA_cat"/>
</dbReference>
<dbReference type="PROSITE" id="PS51257">
    <property type="entry name" value="PROKAR_LIPOPROTEIN"/>
    <property type="match status" value="1"/>
</dbReference>
<dbReference type="PANTHER" id="PTHR30404">
    <property type="entry name" value="N-ACETYLMURAMOYL-L-ALANINE AMIDASE"/>
    <property type="match status" value="1"/>
</dbReference>
<dbReference type="CDD" id="cd02696">
    <property type="entry name" value="MurNAc-LAA"/>
    <property type="match status" value="1"/>
</dbReference>
<dbReference type="Gene3D" id="3.40.630.40">
    <property type="entry name" value="Zn-dependent exopeptidases"/>
    <property type="match status" value="1"/>
</dbReference>
<dbReference type="OrthoDB" id="9772024at2"/>
<dbReference type="GO" id="GO:0030288">
    <property type="term" value="C:outer membrane-bounded periplasmic space"/>
    <property type="evidence" value="ECO:0007669"/>
    <property type="project" value="TreeGrafter"/>
</dbReference>
<proteinExistence type="predicted"/>
<feature type="domain" description="MurNAc-LAA" evidence="3">
    <location>
        <begin position="109"/>
        <end position="219"/>
    </location>
</feature>
<sequence>MRRIFLALLVLAIYLLPLSTACASPKAKKSLPLNSKIIAIDPGHGGYDPGTLWEDLYEKDINLIVARKVADNLKKNGAQIILTRDGDYNYALPGMRGRQAKRYDLNQRIEIAKAHKADILLTIHVNGSRKRGYEGAETFYHAKSTDGKILALAIQQELRSIPGMTQRIAKITNCYMVRQTKIPAVLVEVGYLSNAHERKLLQEARYQELLAQKIAEAIILYYNSPETIKSNMIHDTLANANYVLRVMGYTILGESEEQELIE</sequence>
<dbReference type="PANTHER" id="PTHR30404:SF0">
    <property type="entry name" value="N-ACETYLMURAMOYL-L-ALANINE AMIDASE AMIC"/>
    <property type="match status" value="1"/>
</dbReference>
<dbReference type="Proteomes" id="UP000199337">
    <property type="component" value="Unassembled WGS sequence"/>
</dbReference>
<name>A0A1I2VQ24_9FIRM</name>
<feature type="signal peptide" evidence="2">
    <location>
        <begin position="1"/>
        <end position="23"/>
    </location>
</feature>
<feature type="chain" id="PRO_5011704594" evidence="2">
    <location>
        <begin position="24"/>
        <end position="262"/>
    </location>
</feature>
<keyword evidence="1" id="KW-0378">Hydrolase</keyword>
<evidence type="ECO:0000313" key="5">
    <source>
        <dbReference type="Proteomes" id="UP000199337"/>
    </source>
</evidence>
<keyword evidence="2" id="KW-0732">Signal</keyword>
<dbReference type="SMART" id="SM00646">
    <property type="entry name" value="Ami_3"/>
    <property type="match status" value="1"/>
</dbReference>